<protein>
    <submittedName>
        <fullName evidence="1">Uncharacterized protein</fullName>
    </submittedName>
</protein>
<accession>A0A8R1Z6G6</accession>
<dbReference type="AlphaFoldDB" id="A0A454Y6E1"/>
<accession>A0A454Y6E1</accession>
<dbReference type="EnsemblMetazoa" id="PPA45474.1">
    <property type="protein sequence ID" value="PPA45474.1"/>
    <property type="gene ID" value="WBGene00283843"/>
</dbReference>
<keyword evidence="2" id="KW-1185">Reference proteome</keyword>
<name>A0A454Y6E1_PRIPA</name>
<reference evidence="1" key="2">
    <citation type="submission" date="2022-06" db="UniProtKB">
        <authorList>
            <consortium name="EnsemblMetazoa"/>
        </authorList>
    </citation>
    <scope>IDENTIFICATION</scope>
    <source>
        <strain evidence="1">PS312</strain>
    </source>
</reference>
<sequence length="117" mass="13500">MATNRNLLTNINEKIHQLERKESRLLQELGTVSNRVDRKFPDTAFNDFVWASDRVKALINAEIEEIDDLIRQGVTNPAIRQKEAADYREKLIISIMDRLCGVQSDLLYLSSLRKSIV</sequence>
<reference evidence="2" key="1">
    <citation type="journal article" date="2008" name="Nat. Genet.">
        <title>The Pristionchus pacificus genome provides a unique perspective on nematode lifestyle and parasitism.</title>
        <authorList>
            <person name="Dieterich C."/>
            <person name="Clifton S.W."/>
            <person name="Schuster L.N."/>
            <person name="Chinwalla A."/>
            <person name="Delehaunty K."/>
            <person name="Dinkelacker I."/>
            <person name="Fulton L."/>
            <person name="Fulton R."/>
            <person name="Godfrey J."/>
            <person name="Minx P."/>
            <person name="Mitreva M."/>
            <person name="Roeseler W."/>
            <person name="Tian H."/>
            <person name="Witte H."/>
            <person name="Yang S.P."/>
            <person name="Wilson R.K."/>
            <person name="Sommer R.J."/>
        </authorList>
    </citation>
    <scope>NUCLEOTIDE SEQUENCE [LARGE SCALE GENOMIC DNA]</scope>
    <source>
        <strain evidence="2">PS312</strain>
    </source>
</reference>
<evidence type="ECO:0000313" key="1">
    <source>
        <dbReference type="EnsemblMetazoa" id="PPA45474.1"/>
    </source>
</evidence>
<evidence type="ECO:0000313" key="2">
    <source>
        <dbReference type="Proteomes" id="UP000005239"/>
    </source>
</evidence>
<dbReference type="Proteomes" id="UP000005239">
    <property type="component" value="Unassembled WGS sequence"/>
</dbReference>
<organism evidence="1 2">
    <name type="scientific">Pristionchus pacificus</name>
    <name type="common">Parasitic nematode worm</name>
    <dbReference type="NCBI Taxonomy" id="54126"/>
    <lineage>
        <taxon>Eukaryota</taxon>
        <taxon>Metazoa</taxon>
        <taxon>Ecdysozoa</taxon>
        <taxon>Nematoda</taxon>
        <taxon>Chromadorea</taxon>
        <taxon>Rhabditida</taxon>
        <taxon>Rhabditina</taxon>
        <taxon>Diplogasteromorpha</taxon>
        <taxon>Diplogasteroidea</taxon>
        <taxon>Neodiplogasteridae</taxon>
        <taxon>Pristionchus</taxon>
    </lineage>
</organism>
<proteinExistence type="predicted"/>
<gene>
    <name evidence="1" type="primary">WBGene00283843</name>
</gene>